<dbReference type="GeneID" id="20364672"/>
<dbReference type="EMBL" id="AFNW01000129">
    <property type="protein sequence ID" value="EKJ73773.1"/>
    <property type="molecule type" value="Genomic_DNA"/>
</dbReference>
<name>K3VK90_FUSPC</name>
<organism evidence="1 2">
    <name type="scientific">Fusarium pseudograminearum (strain CS3096)</name>
    <name type="common">Wheat and barley crown-rot fungus</name>
    <dbReference type="NCBI Taxonomy" id="1028729"/>
    <lineage>
        <taxon>Eukaryota</taxon>
        <taxon>Fungi</taxon>
        <taxon>Dikarya</taxon>
        <taxon>Ascomycota</taxon>
        <taxon>Pezizomycotina</taxon>
        <taxon>Sordariomycetes</taxon>
        <taxon>Hypocreomycetidae</taxon>
        <taxon>Hypocreales</taxon>
        <taxon>Nectriaceae</taxon>
        <taxon>Fusarium</taxon>
    </lineage>
</organism>
<dbReference type="Proteomes" id="UP000007978">
    <property type="component" value="Chromosome 3"/>
</dbReference>
<gene>
    <name evidence="1" type="ORF">FPSE_06054</name>
</gene>
<accession>K3VK90</accession>
<proteinExistence type="predicted"/>
<sequence>MFSRFYRSFCKPSDAIIRFTGHYAHQTPCLSRNLYTSAHNFRRQSNYGQTIRNAQIKRIRKSESDLEQEIILRKKLLAILKLEPKQSFFSKLFPVQSSVYPKPEDIQKAIELFSILYTKT</sequence>
<dbReference type="RefSeq" id="XP_009257447.1">
    <property type="nucleotide sequence ID" value="XM_009259172.1"/>
</dbReference>
<reference evidence="1 2" key="1">
    <citation type="journal article" date="2012" name="PLoS Pathog.">
        <title>Comparative pathogenomics reveals horizontally acquired novel virulence genes in fungi infecting cereal hosts.</title>
        <authorList>
            <person name="Gardiner D.M."/>
            <person name="McDonald M.C."/>
            <person name="Covarelli L."/>
            <person name="Solomon P.S."/>
            <person name="Rusu A.G."/>
            <person name="Marshall M."/>
            <person name="Kazan K."/>
            <person name="Chakraborty S."/>
            <person name="McDonald B.A."/>
            <person name="Manners J.M."/>
        </authorList>
    </citation>
    <scope>NUCLEOTIDE SEQUENCE [LARGE SCALE GENOMIC DNA]</scope>
    <source>
        <strain evidence="1 2">CS3096</strain>
    </source>
</reference>
<evidence type="ECO:0000313" key="1">
    <source>
        <dbReference type="EMBL" id="EKJ73773.1"/>
    </source>
</evidence>
<dbReference type="HOGENOM" id="CLU_2049837_0_0_1"/>
<evidence type="ECO:0000313" key="2">
    <source>
        <dbReference type="Proteomes" id="UP000007978"/>
    </source>
</evidence>
<dbReference type="KEGG" id="fpu:FPSE_06054"/>
<comment type="caution">
    <text evidence="1">The sequence shown here is derived from an EMBL/GenBank/DDBJ whole genome shotgun (WGS) entry which is preliminary data.</text>
</comment>
<keyword evidence="2" id="KW-1185">Reference proteome</keyword>
<dbReference type="AlphaFoldDB" id="K3VK90"/>
<protein>
    <submittedName>
        <fullName evidence="1">Uncharacterized protein</fullName>
    </submittedName>
</protein>